<dbReference type="GeneID" id="40085566"/>
<proteinExistence type="predicted"/>
<accession>A0A1Z1LXM5</accession>
<dbReference type="EMBL" id="MF036690">
    <property type="protein sequence ID" value="ARW57580.1"/>
    <property type="molecule type" value="Genomic_DNA"/>
</dbReference>
<evidence type="ECO:0000313" key="1">
    <source>
        <dbReference type="EMBL" id="ARW57580.1"/>
    </source>
</evidence>
<protein>
    <submittedName>
        <fullName evidence="1">Uncharacterized protein</fullName>
    </submittedName>
</protein>
<dbReference type="KEGG" id="vg:40085566"/>
<evidence type="ECO:0000313" key="2">
    <source>
        <dbReference type="Proteomes" id="UP000225148"/>
    </source>
</evidence>
<keyword evidence="2" id="KW-1185">Reference proteome</keyword>
<dbReference type="RefSeq" id="YP_009609482.1">
    <property type="nucleotide sequence ID" value="NC_041996.1"/>
</dbReference>
<dbReference type="Proteomes" id="UP000225148">
    <property type="component" value="Segment"/>
</dbReference>
<organism evidence="1 2">
    <name type="scientific">Serratia phage CHI14</name>
    <dbReference type="NCBI Taxonomy" id="2006941"/>
    <lineage>
        <taxon>Viruses</taxon>
        <taxon>Duplodnaviria</taxon>
        <taxon>Heunggongvirae</taxon>
        <taxon>Uroviricota</taxon>
        <taxon>Caudoviricetes</taxon>
        <taxon>Pantevenvirales</taxon>
        <taxon>Straboviridae</taxon>
        <taxon>Tevenvirinae</taxon>
        <taxon>Winklervirus</taxon>
        <taxon>Winklervirus chi14</taxon>
    </lineage>
</organism>
<reference evidence="1 2" key="1">
    <citation type="submission" date="2017-04" db="EMBL/GenBank/DDBJ databases">
        <title>Environmental T4-family bacteriophages evolve to escape abortive infection via multiple routes in a bacterial host employing altruistic suicide through Type III toxin-antitoxin systems.</title>
        <authorList>
            <person name="Chen B."/>
            <person name="Salmond G.P.C."/>
            <person name="Akusobi C."/>
            <person name="Fang X."/>
        </authorList>
    </citation>
    <scope>NUCLEOTIDE SEQUENCE [LARGE SCALE GENOMIC DNA]</scope>
</reference>
<sequence length="168" mass="18577">MAQILPTNTTLEEDIEGSTIDVTFSAQFETGETLVSINIVDYQPTLGIIVDGARVHGTYQSVFSFSGDALKYREGDEIKSASAWEQLPNPNQADLFLWKAPSSLERTFTYTVELIYMYQAPSEPGGAEGGTTTPPAVEKRLTKVYSKRIVGNWSKWAEQLRAYVKAGN</sequence>
<name>A0A1Z1LXM5_9CAUD</name>
<dbReference type="OrthoDB" id="14738at10239"/>